<keyword evidence="2" id="KW-1185">Reference proteome</keyword>
<reference evidence="1" key="1">
    <citation type="journal article" date="2022" name="Int. J. Mol. Sci.">
        <title>Draft Genome of Tanacetum Coccineum: Genomic Comparison of Closely Related Tanacetum-Family Plants.</title>
        <authorList>
            <person name="Yamashiro T."/>
            <person name="Shiraishi A."/>
            <person name="Nakayama K."/>
            <person name="Satake H."/>
        </authorList>
    </citation>
    <scope>NUCLEOTIDE SEQUENCE</scope>
</reference>
<dbReference type="Proteomes" id="UP001151760">
    <property type="component" value="Unassembled WGS sequence"/>
</dbReference>
<evidence type="ECO:0000313" key="1">
    <source>
        <dbReference type="EMBL" id="GJT38810.1"/>
    </source>
</evidence>
<sequence length="367" mass="41651">MTIAEYVEYEKKMSVESDCDSKDMEEKVEYMTNDEVVMSEQEKSNHGNTPNIQHFEEKDDVDKWLNTEITKHLSIQGVENKEDALISTIKSIKKEIKDDIMRKQIESSTANIDNETSSIAISEVDTGDDNTSPTASCLLPKELSPGSFLLPFNIDDHNIYSITTLEAKDNIMPLDVYKYLGLDKLRDAGTVENTTGTNEPLGAIDILVKFGTLDFLLAKDKEEFSMTLGDPDKRMSIGLEEFVDIDDMWDDLDPWILSNEKATNKFLKSGDRIHLHSLDNLQLSCKTGSMFEISGNNFNDWFRQLKMVLRVERKLFVIEQPISLASPTDSEYLRSGMRMRENQLAHMSLDEELCGTGLSWLCAPTRA</sequence>
<accession>A0ABQ5DHU9</accession>
<proteinExistence type="predicted"/>
<protein>
    <submittedName>
        <fullName evidence="1">Uncharacterized protein</fullName>
    </submittedName>
</protein>
<reference evidence="1" key="2">
    <citation type="submission" date="2022-01" db="EMBL/GenBank/DDBJ databases">
        <authorList>
            <person name="Yamashiro T."/>
            <person name="Shiraishi A."/>
            <person name="Satake H."/>
            <person name="Nakayama K."/>
        </authorList>
    </citation>
    <scope>NUCLEOTIDE SEQUENCE</scope>
</reference>
<comment type="caution">
    <text evidence="1">The sequence shown here is derived from an EMBL/GenBank/DDBJ whole genome shotgun (WGS) entry which is preliminary data.</text>
</comment>
<name>A0ABQ5DHU9_9ASTR</name>
<organism evidence="1 2">
    <name type="scientific">Tanacetum coccineum</name>
    <dbReference type="NCBI Taxonomy" id="301880"/>
    <lineage>
        <taxon>Eukaryota</taxon>
        <taxon>Viridiplantae</taxon>
        <taxon>Streptophyta</taxon>
        <taxon>Embryophyta</taxon>
        <taxon>Tracheophyta</taxon>
        <taxon>Spermatophyta</taxon>
        <taxon>Magnoliopsida</taxon>
        <taxon>eudicotyledons</taxon>
        <taxon>Gunneridae</taxon>
        <taxon>Pentapetalae</taxon>
        <taxon>asterids</taxon>
        <taxon>campanulids</taxon>
        <taxon>Asterales</taxon>
        <taxon>Asteraceae</taxon>
        <taxon>Asteroideae</taxon>
        <taxon>Anthemideae</taxon>
        <taxon>Anthemidinae</taxon>
        <taxon>Tanacetum</taxon>
    </lineage>
</organism>
<gene>
    <name evidence="1" type="ORF">Tco_0938675</name>
</gene>
<evidence type="ECO:0000313" key="2">
    <source>
        <dbReference type="Proteomes" id="UP001151760"/>
    </source>
</evidence>
<dbReference type="EMBL" id="BQNB010015334">
    <property type="protein sequence ID" value="GJT38810.1"/>
    <property type="molecule type" value="Genomic_DNA"/>
</dbReference>